<reference evidence="4" key="3">
    <citation type="submission" date="2015-06" db="UniProtKB">
        <authorList>
            <consortium name="EnsemblMetazoa"/>
        </authorList>
    </citation>
    <scope>IDENTIFICATION</scope>
</reference>
<gene>
    <name evidence="3" type="ORF">CAPTEDRAFT_186400</name>
</gene>
<dbReference type="OMA" id="DSKFSMC"/>
<proteinExistence type="predicted"/>
<dbReference type="EMBL" id="KB305961">
    <property type="protein sequence ID" value="ELU00479.1"/>
    <property type="molecule type" value="Genomic_DNA"/>
</dbReference>
<evidence type="ECO:0000313" key="5">
    <source>
        <dbReference type="Proteomes" id="UP000014760"/>
    </source>
</evidence>
<feature type="chain" id="PRO_5008787627" description="Galaxin-like repeats domain-containing protein" evidence="1">
    <location>
        <begin position="20"/>
        <end position="156"/>
    </location>
</feature>
<dbReference type="InterPro" id="IPR056601">
    <property type="entry name" value="Galaxin_dom"/>
</dbReference>
<evidence type="ECO:0000313" key="4">
    <source>
        <dbReference type="EnsemblMetazoa" id="CapteP186400"/>
    </source>
</evidence>
<sequence>MHFFISFLAIGVLVAAVDSAVCSGNGNGKEIDIAKRKFCKGVAYDKDLSVCCSGAVSSRPRCTSDSNLGCCAATGYDKSRFQCCQGIVGLRHGPLQHNKCCGTVSFDNSTHMCCMGAVNPRPDGDHSDHKCCRAEALNRLYSQCKDGVVVARAASE</sequence>
<dbReference type="AlphaFoldDB" id="R7U3E6"/>
<dbReference type="Pfam" id="PF24748">
    <property type="entry name" value="Galaxin_repeat"/>
    <property type="match status" value="1"/>
</dbReference>
<dbReference type="EMBL" id="AMQN01009677">
    <property type="status" value="NOT_ANNOTATED_CDS"/>
    <property type="molecule type" value="Genomic_DNA"/>
</dbReference>
<dbReference type="EnsemblMetazoa" id="CapteT186400">
    <property type="protein sequence ID" value="CapteP186400"/>
    <property type="gene ID" value="CapteG186400"/>
</dbReference>
<dbReference type="OrthoDB" id="6157149at2759"/>
<keyword evidence="1" id="KW-0732">Signal</keyword>
<evidence type="ECO:0000313" key="3">
    <source>
        <dbReference type="EMBL" id="ELU00479.1"/>
    </source>
</evidence>
<keyword evidence="5" id="KW-1185">Reference proteome</keyword>
<evidence type="ECO:0000256" key="1">
    <source>
        <dbReference type="SAM" id="SignalP"/>
    </source>
</evidence>
<dbReference type="Proteomes" id="UP000014760">
    <property type="component" value="Unassembled WGS sequence"/>
</dbReference>
<feature type="signal peptide" evidence="1">
    <location>
        <begin position="1"/>
        <end position="19"/>
    </location>
</feature>
<reference evidence="3 5" key="2">
    <citation type="journal article" date="2013" name="Nature">
        <title>Insights into bilaterian evolution from three spiralian genomes.</title>
        <authorList>
            <person name="Simakov O."/>
            <person name="Marletaz F."/>
            <person name="Cho S.J."/>
            <person name="Edsinger-Gonzales E."/>
            <person name="Havlak P."/>
            <person name="Hellsten U."/>
            <person name="Kuo D.H."/>
            <person name="Larsson T."/>
            <person name="Lv J."/>
            <person name="Arendt D."/>
            <person name="Savage R."/>
            <person name="Osoegawa K."/>
            <person name="de Jong P."/>
            <person name="Grimwood J."/>
            <person name="Chapman J.A."/>
            <person name="Shapiro H."/>
            <person name="Aerts A."/>
            <person name="Otillar R.P."/>
            <person name="Terry A.Y."/>
            <person name="Boore J.L."/>
            <person name="Grigoriev I.V."/>
            <person name="Lindberg D.R."/>
            <person name="Seaver E.C."/>
            <person name="Weisblat D.A."/>
            <person name="Putnam N.H."/>
            <person name="Rokhsar D.S."/>
        </authorList>
    </citation>
    <scope>NUCLEOTIDE SEQUENCE</scope>
    <source>
        <strain evidence="3 5">I ESC-2004</strain>
    </source>
</reference>
<dbReference type="HOGENOM" id="CLU_108181_0_0_1"/>
<reference evidence="5" key="1">
    <citation type="submission" date="2012-12" db="EMBL/GenBank/DDBJ databases">
        <authorList>
            <person name="Hellsten U."/>
            <person name="Grimwood J."/>
            <person name="Chapman J.A."/>
            <person name="Shapiro H."/>
            <person name="Aerts A."/>
            <person name="Otillar R.P."/>
            <person name="Terry A.Y."/>
            <person name="Boore J.L."/>
            <person name="Simakov O."/>
            <person name="Marletaz F."/>
            <person name="Cho S.-J."/>
            <person name="Edsinger-Gonzales E."/>
            <person name="Havlak P."/>
            <person name="Kuo D.-H."/>
            <person name="Larsson T."/>
            <person name="Lv J."/>
            <person name="Arendt D."/>
            <person name="Savage R."/>
            <person name="Osoegawa K."/>
            <person name="de Jong P."/>
            <person name="Lindberg D.R."/>
            <person name="Seaver E.C."/>
            <person name="Weisblat D.A."/>
            <person name="Putnam N.H."/>
            <person name="Grigoriev I.V."/>
            <person name="Rokhsar D.S."/>
        </authorList>
    </citation>
    <scope>NUCLEOTIDE SEQUENCE</scope>
    <source>
        <strain evidence="5">I ESC-2004</strain>
    </source>
</reference>
<name>R7U3E6_CAPTE</name>
<organism evidence="3">
    <name type="scientific">Capitella teleta</name>
    <name type="common">Polychaete worm</name>
    <dbReference type="NCBI Taxonomy" id="283909"/>
    <lineage>
        <taxon>Eukaryota</taxon>
        <taxon>Metazoa</taxon>
        <taxon>Spiralia</taxon>
        <taxon>Lophotrochozoa</taxon>
        <taxon>Annelida</taxon>
        <taxon>Polychaeta</taxon>
        <taxon>Sedentaria</taxon>
        <taxon>Scolecida</taxon>
        <taxon>Capitellidae</taxon>
        <taxon>Capitella</taxon>
    </lineage>
</organism>
<protein>
    <recommendedName>
        <fullName evidence="2">Galaxin-like repeats domain-containing protein</fullName>
    </recommendedName>
</protein>
<evidence type="ECO:0000259" key="2">
    <source>
        <dbReference type="Pfam" id="PF24748"/>
    </source>
</evidence>
<feature type="domain" description="Galaxin-like repeats" evidence="2">
    <location>
        <begin position="26"/>
        <end position="146"/>
    </location>
</feature>
<accession>R7U3E6</accession>